<evidence type="ECO:0000313" key="8">
    <source>
        <dbReference type="Proteomes" id="UP000569951"/>
    </source>
</evidence>
<evidence type="ECO:0000256" key="2">
    <source>
        <dbReference type="ARBA" id="ARBA00007749"/>
    </source>
</evidence>
<dbReference type="PANTHER" id="PTHR42978">
    <property type="entry name" value="QUORUM-QUENCHING LACTONASE YTNP-RELATED-RELATED"/>
    <property type="match status" value="1"/>
</dbReference>
<comment type="caution">
    <text evidence="7">The sequence shown here is derived from an EMBL/GenBank/DDBJ whole genome shotgun (WGS) entry which is preliminary data.</text>
</comment>
<dbReference type="Proteomes" id="UP000569951">
    <property type="component" value="Unassembled WGS sequence"/>
</dbReference>
<sequence length="278" mass="30464">MDDFSVTVLDTGYCLQWEPVTRRAAPARLARFHATCFLIRHPARKPVLFDTGYAPHFRTATARWPYRLYACVTPVTLGTPAVQQLRRMGLHPQDLEEIVLSHFHADHTGGLPDFPGVPLRYLEAAWTPLRGLRGFGALRRGFLPDLLPADFARRSRPIPGAALSALPPGFAPLSVGVDLYGDGSVWGVPLPGHARAQMGLLLRLSGGDLLLGADAAWSLEGVRWGQPPGPLAKLIFDSATDYQRSFAALSDLHARRPGLRMLFAHDPETARLAGETLR</sequence>
<evidence type="ECO:0000256" key="3">
    <source>
        <dbReference type="ARBA" id="ARBA00022723"/>
    </source>
</evidence>
<comment type="cofactor">
    <cofactor evidence="1">
        <name>Zn(2+)</name>
        <dbReference type="ChEBI" id="CHEBI:29105"/>
    </cofactor>
</comment>
<comment type="similarity">
    <text evidence="2">Belongs to the metallo-beta-lactamase superfamily.</text>
</comment>
<evidence type="ECO:0000256" key="5">
    <source>
        <dbReference type="ARBA" id="ARBA00022833"/>
    </source>
</evidence>
<keyword evidence="4 7" id="KW-0378">Hydrolase</keyword>
<dbReference type="InterPro" id="IPR001279">
    <property type="entry name" value="Metallo-B-lactamas"/>
</dbReference>
<dbReference type="Gene3D" id="3.60.15.10">
    <property type="entry name" value="Ribonuclease Z/Hydroxyacylglutathione hydrolase-like"/>
    <property type="match status" value="1"/>
</dbReference>
<dbReference type="RefSeq" id="WP_183987340.1">
    <property type="nucleotide sequence ID" value="NZ_JACHHG010000007.1"/>
</dbReference>
<dbReference type="Pfam" id="PF00753">
    <property type="entry name" value="Lactamase_B"/>
    <property type="match status" value="1"/>
</dbReference>
<proteinExistence type="inferred from homology"/>
<name>A0A841I2V4_9DEIO</name>
<evidence type="ECO:0000259" key="6">
    <source>
        <dbReference type="SMART" id="SM00849"/>
    </source>
</evidence>
<dbReference type="InterPro" id="IPR051013">
    <property type="entry name" value="MBL_superfamily_lactonases"/>
</dbReference>
<keyword evidence="8" id="KW-1185">Reference proteome</keyword>
<evidence type="ECO:0000256" key="4">
    <source>
        <dbReference type="ARBA" id="ARBA00022801"/>
    </source>
</evidence>
<gene>
    <name evidence="7" type="ORF">HNR42_002113</name>
</gene>
<dbReference type="AlphaFoldDB" id="A0A841I2V4"/>
<accession>A0A841I2V4</accession>
<organism evidence="7 8">
    <name type="scientific">Deinobacterium chartae</name>
    <dbReference type="NCBI Taxonomy" id="521158"/>
    <lineage>
        <taxon>Bacteria</taxon>
        <taxon>Thermotogati</taxon>
        <taxon>Deinococcota</taxon>
        <taxon>Deinococci</taxon>
        <taxon>Deinococcales</taxon>
        <taxon>Deinococcaceae</taxon>
        <taxon>Deinobacterium</taxon>
    </lineage>
</organism>
<dbReference type="GO" id="GO:0046872">
    <property type="term" value="F:metal ion binding"/>
    <property type="evidence" value="ECO:0007669"/>
    <property type="project" value="UniProtKB-KW"/>
</dbReference>
<feature type="domain" description="Metallo-beta-lactamase" evidence="6">
    <location>
        <begin position="33"/>
        <end position="265"/>
    </location>
</feature>
<dbReference type="SMART" id="SM00849">
    <property type="entry name" value="Lactamase_B"/>
    <property type="match status" value="1"/>
</dbReference>
<keyword evidence="5" id="KW-0862">Zinc</keyword>
<reference evidence="7 8" key="1">
    <citation type="submission" date="2020-08" db="EMBL/GenBank/DDBJ databases">
        <title>Genomic Encyclopedia of Type Strains, Phase IV (KMG-IV): sequencing the most valuable type-strain genomes for metagenomic binning, comparative biology and taxonomic classification.</title>
        <authorList>
            <person name="Goeker M."/>
        </authorList>
    </citation>
    <scope>NUCLEOTIDE SEQUENCE [LARGE SCALE GENOMIC DNA]</scope>
    <source>
        <strain evidence="7 8">DSM 21458</strain>
    </source>
</reference>
<keyword evidence="3" id="KW-0479">Metal-binding</keyword>
<dbReference type="PANTHER" id="PTHR42978:SF2">
    <property type="entry name" value="102 KBASES UNSTABLE REGION: FROM 1 TO 119443"/>
    <property type="match status" value="1"/>
</dbReference>
<dbReference type="GO" id="GO:0016787">
    <property type="term" value="F:hydrolase activity"/>
    <property type="evidence" value="ECO:0007669"/>
    <property type="project" value="UniProtKB-KW"/>
</dbReference>
<protein>
    <submittedName>
        <fullName evidence="7">Glyoxylase-like metal-dependent hydrolase (Beta-lactamase superfamily II)</fullName>
    </submittedName>
</protein>
<dbReference type="SUPFAM" id="SSF56281">
    <property type="entry name" value="Metallo-hydrolase/oxidoreductase"/>
    <property type="match status" value="1"/>
</dbReference>
<dbReference type="CDD" id="cd07730">
    <property type="entry name" value="metallo-hydrolase-like_MBL-fold"/>
    <property type="match status" value="1"/>
</dbReference>
<dbReference type="EMBL" id="JACHHG010000007">
    <property type="protein sequence ID" value="MBB6098678.1"/>
    <property type="molecule type" value="Genomic_DNA"/>
</dbReference>
<evidence type="ECO:0000313" key="7">
    <source>
        <dbReference type="EMBL" id="MBB6098678.1"/>
    </source>
</evidence>
<evidence type="ECO:0000256" key="1">
    <source>
        <dbReference type="ARBA" id="ARBA00001947"/>
    </source>
</evidence>
<dbReference type="InterPro" id="IPR036866">
    <property type="entry name" value="RibonucZ/Hydroxyglut_hydro"/>
</dbReference>